<gene>
    <name evidence="2" type="ORF">GBAR_LOCUS17874</name>
</gene>
<dbReference type="AlphaFoldDB" id="A0AA35SK01"/>
<protein>
    <submittedName>
        <fullName evidence="2">Uncharacterized protein</fullName>
    </submittedName>
</protein>
<feature type="compositionally biased region" description="Basic and acidic residues" evidence="1">
    <location>
        <begin position="235"/>
        <end position="246"/>
    </location>
</feature>
<sequence length="272" mass="31356">LVRTDRWQAQLCKAHLNYLQNGNCAEWDSTVLFHVLLHSSLCLFADKFEGTQCIITAQSNVVFPSVPSINFQNVLRNGYKVIFDLGRDQFQTDIVNVQKNCFHIQHVLNPKHGIYSSQMTVDMYICQKKWFCIEELAKLQNNHFAHCQEARIGAAHLHSLIEHAESIFVDLKVSAKVITAMKAIEKESIAPTSVVDKVQLYREKWMKEHRLCEEISKDATELKVHVDQMKTNVRDTSELRAIRKESQQQTKPKGKTLKKTKEVDQNFASTRD</sequence>
<evidence type="ECO:0000313" key="3">
    <source>
        <dbReference type="Proteomes" id="UP001174909"/>
    </source>
</evidence>
<feature type="non-terminal residue" evidence="2">
    <location>
        <position position="1"/>
    </location>
</feature>
<keyword evidence="3" id="KW-1185">Reference proteome</keyword>
<feature type="region of interest" description="Disordered" evidence="1">
    <location>
        <begin position="235"/>
        <end position="272"/>
    </location>
</feature>
<feature type="compositionally biased region" description="Basic and acidic residues" evidence="1">
    <location>
        <begin position="259"/>
        <end position="272"/>
    </location>
</feature>
<dbReference type="Proteomes" id="UP001174909">
    <property type="component" value="Unassembled WGS sequence"/>
</dbReference>
<accession>A0AA35SK01</accession>
<dbReference type="EMBL" id="CASHTH010002541">
    <property type="protein sequence ID" value="CAI8031515.1"/>
    <property type="molecule type" value="Genomic_DNA"/>
</dbReference>
<organism evidence="2 3">
    <name type="scientific">Geodia barretti</name>
    <name type="common">Barrett's horny sponge</name>
    <dbReference type="NCBI Taxonomy" id="519541"/>
    <lineage>
        <taxon>Eukaryota</taxon>
        <taxon>Metazoa</taxon>
        <taxon>Porifera</taxon>
        <taxon>Demospongiae</taxon>
        <taxon>Heteroscleromorpha</taxon>
        <taxon>Tetractinellida</taxon>
        <taxon>Astrophorina</taxon>
        <taxon>Geodiidae</taxon>
        <taxon>Geodia</taxon>
    </lineage>
</organism>
<proteinExistence type="predicted"/>
<comment type="caution">
    <text evidence="2">The sequence shown here is derived from an EMBL/GenBank/DDBJ whole genome shotgun (WGS) entry which is preliminary data.</text>
</comment>
<feature type="non-terminal residue" evidence="2">
    <location>
        <position position="272"/>
    </location>
</feature>
<evidence type="ECO:0000256" key="1">
    <source>
        <dbReference type="SAM" id="MobiDB-lite"/>
    </source>
</evidence>
<reference evidence="2" key="1">
    <citation type="submission" date="2023-03" db="EMBL/GenBank/DDBJ databases">
        <authorList>
            <person name="Steffen K."/>
            <person name="Cardenas P."/>
        </authorList>
    </citation>
    <scope>NUCLEOTIDE SEQUENCE</scope>
</reference>
<evidence type="ECO:0000313" key="2">
    <source>
        <dbReference type="EMBL" id="CAI8031515.1"/>
    </source>
</evidence>
<name>A0AA35SK01_GEOBA</name>